<evidence type="ECO:0000313" key="1">
    <source>
        <dbReference type="EMBL" id="MPM66330.1"/>
    </source>
</evidence>
<name>A0A645BLH6_9ZZZZ</name>
<reference evidence="1" key="1">
    <citation type="submission" date="2019-08" db="EMBL/GenBank/DDBJ databases">
        <authorList>
            <person name="Kucharzyk K."/>
            <person name="Murdoch R.W."/>
            <person name="Higgins S."/>
            <person name="Loffler F."/>
        </authorList>
    </citation>
    <scope>NUCLEOTIDE SEQUENCE</scope>
</reference>
<sequence length="242" mass="26974">MSISGKTKVYIHKIVLTEDGGYQLIAETFSVSAARKLLSSAASLLSLVNDNAKYIADGVNNATYLEALISGRYIGEPTNNEAPITINAQDFLILNFASDGQIEEVSKVEKEYTKVFIYNPYMYLGGLKLAKLINEYGYMDYAFTVKAKDSDNEVLISNCANAKDEYIGTIWIKKGEEKKQHQLLVERIGYIPAADGKKEIKRKVESVGLTPGADGMMVIYFMCKEDKSKSGELHMFKETIKM</sequence>
<dbReference type="EMBL" id="VSSQ01021014">
    <property type="protein sequence ID" value="MPM66330.1"/>
    <property type="molecule type" value="Genomic_DNA"/>
</dbReference>
<gene>
    <name evidence="1" type="ORF">SDC9_113237</name>
</gene>
<accession>A0A645BLH6</accession>
<organism evidence="1">
    <name type="scientific">bioreactor metagenome</name>
    <dbReference type="NCBI Taxonomy" id="1076179"/>
    <lineage>
        <taxon>unclassified sequences</taxon>
        <taxon>metagenomes</taxon>
        <taxon>ecological metagenomes</taxon>
    </lineage>
</organism>
<protein>
    <submittedName>
        <fullName evidence="1">Uncharacterized protein</fullName>
    </submittedName>
</protein>
<dbReference type="AlphaFoldDB" id="A0A645BLH6"/>
<comment type="caution">
    <text evidence="1">The sequence shown here is derived from an EMBL/GenBank/DDBJ whole genome shotgun (WGS) entry which is preliminary data.</text>
</comment>
<proteinExistence type="predicted"/>